<dbReference type="AlphaFoldDB" id="A0A6A5VT56"/>
<keyword evidence="2" id="KW-1185">Reference proteome</keyword>
<gene>
    <name evidence="1" type="ORF">BU23DRAFT_450808</name>
</gene>
<sequence>PKLKKLTKIEEEVIIRYILNLDSRGFPPTLLAPHAKAGALALLSSTQLLGSTQLFDQIFLYNSNISTPPCLFTMGIQQMSSFVFKPALMTFLALKSSILLLRDATTVCRLRDFERV</sequence>
<reference evidence="1" key="1">
    <citation type="journal article" date="2020" name="Stud. Mycol.">
        <title>101 Dothideomycetes genomes: a test case for predicting lifestyles and emergence of pathogens.</title>
        <authorList>
            <person name="Haridas S."/>
            <person name="Albert R."/>
            <person name="Binder M."/>
            <person name="Bloem J."/>
            <person name="Labutti K."/>
            <person name="Salamov A."/>
            <person name="Andreopoulos B."/>
            <person name="Baker S."/>
            <person name="Barry K."/>
            <person name="Bills G."/>
            <person name="Bluhm B."/>
            <person name="Cannon C."/>
            <person name="Castanera R."/>
            <person name="Culley D."/>
            <person name="Daum C."/>
            <person name="Ezra D."/>
            <person name="Gonzalez J."/>
            <person name="Henrissat B."/>
            <person name="Kuo A."/>
            <person name="Liang C."/>
            <person name="Lipzen A."/>
            <person name="Lutzoni F."/>
            <person name="Magnuson J."/>
            <person name="Mondo S."/>
            <person name="Nolan M."/>
            <person name="Ohm R."/>
            <person name="Pangilinan J."/>
            <person name="Park H.-J."/>
            <person name="Ramirez L."/>
            <person name="Alfaro M."/>
            <person name="Sun H."/>
            <person name="Tritt A."/>
            <person name="Yoshinaga Y."/>
            <person name="Zwiers L.-H."/>
            <person name="Turgeon B."/>
            <person name="Goodwin S."/>
            <person name="Spatafora J."/>
            <person name="Crous P."/>
            <person name="Grigoriev I."/>
        </authorList>
    </citation>
    <scope>NUCLEOTIDE SEQUENCE</scope>
    <source>
        <strain evidence="1">CBS 107.79</strain>
    </source>
</reference>
<proteinExistence type="predicted"/>
<protein>
    <recommendedName>
        <fullName evidence="3">HTH CENPB-type domain-containing protein</fullName>
    </recommendedName>
</protein>
<dbReference type="OrthoDB" id="3691787at2759"/>
<feature type="non-terminal residue" evidence="1">
    <location>
        <position position="1"/>
    </location>
</feature>
<evidence type="ECO:0000313" key="2">
    <source>
        <dbReference type="Proteomes" id="UP000800036"/>
    </source>
</evidence>
<dbReference type="Proteomes" id="UP000800036">
    <property type="component" value="Unassembled WGS sequence"/>
</dbReference>
<evidence type="ECO:0000313" key="1">
    <source>
        <dbReference type="EMBL" id="KAF1978056.1"/>
    </source>
</evidence>
<accession>A0A6A5VT56</accession>
<dbReference type="EMBL" id="ML976661">
    <property type="protein sequence ID" value="KAF1978056.1"/>
    <property type="molecule type" value="Genomic_DNA"/>
</dbReference>
<evidence type="ECO:0008006" key="3">
    <source>
        <dbReference type="Google" id="ProtNLM"/>
    </source>
</evidence>
<organism evidence="1 2">
    <name type="scientific">Bimuria novae-zelandiae CBS 107.79</name>
    <dbReference type="NCBI Taxonomy" id="1447943"/>
    <lineage>
        <taxon>Eukaryota</taxon>
        <taxon>Fungi</taxon>
        <taxon>Dikarya</taxon>
        <taxon>Ascomycota</taxon>
        <taxon>Pezizomycotina</taxon>
        <taxon>Dothideomycetes</taxon>
        <taxon>Pleosporomycetidae</taxon>
        <taxon>Pleosporales</taxon>
        <taxon>Massarineae</taxon>
        <taxon>Didymosphaeriaceae</taxon>
        <taxon>Bimuria</taxon>
    </lineage>
</organism>
<name>A0A6A5VT56_9PLEO</name>